<protein>
    <submittedName>
        <fullName evidence="1">Uncharacterized protein</fullName>
    </submittedName>
</protein>
<organism evidence="1 2">
    <name type="scientific">Pleionea litopenaei</name>
    <dbReference type="NCBI Taxonomy" id="3070815"/>
    <lineage>
        <taxon>Bacteria</taxon>
        <taxon>Pseudomonadati</taxon>
        <taxon>Pseudomonadota</taxon>
        <taxon>Gammaproteobacteria</taxon>
        <taxon>Oceanospirillales</taxon>
        <taxon>Pleioneaceae</taxon>
        <taxon>Pleionea</taxon>
    </lineage>
</organism>
<accession>A0AA51RSK1</accession>
<gene>
    <name evidence="1" type="ORF">Q9312_15950</name>
</gene>
<evidence type="ECO:0000313" key="2">
    <source>
        <dbReference type="Proteomes" id="UP001239782"/>
    </source>
</evidence>
<dbReference type="Gene3D" id="3.10.450.40">
    <property type="match status" value="1"/>
</dbReference>
<reference evidence="1 2" key="1">
    <citation type="submission" date="2023-08" db="EMBL/GenBank/DDBJ databases">
        <title>Pleionea litopenaei sp. nov., isolated from stomach of juvenile Litopenaeus vannamei.</title>
        <authorList>
            <person name="Rho A.M."/>
            <person name="Hwang C.Y."/>
        </authorList>
    </citation>
    <scope>NUCLEOTIDE SEQUENCE [LARGE SCALE GENOMIC DNA]</scope>
    <source>
        <strain evidence="1 2">HL-JVS1</strain>
    </source>
</reference>
<dbReference type="RefSeq" id="WP_309201859.1">
    <property type="nucleotide sequence ID" value="NZ_CP133548.1"/>
</dbReference>
<dbReference type="EMBL" id="CP133548">
    <property type="protein sequence ID" value="WMS86714.1"/>
    <property type="molecule type" value="Genomic_DNA"/>
</dbReference>
<dbReference type="AlphaFoldDB" id="A0AA51RSK1"/>
<dbReference type="Proteomes" id="UP001239782">
    <property type="component" value="Chromosome"/>
</dbReference>
<keyword evidence="2" id="KW-1185">Reference proteome</keyword>
<dbReference type="KEGG" id="plei:Q9312_15950"/>
<evidence type="ECO:0000313" key="1">
    <source>
        <dbReference type="EMBL" id="WMS86714.1"/>
    </source>
</evidence>
<name>A0AA51RSK1_9GAMM</name>
<dbReference type="Pfam" id="PF11523">
    <property type="entry name" value="DUF3223"/>
    <property type="match status" value="1"/>
</dbReference>
<sequence>MPLEFIIQGESFNQSGARNKCSVILNRYAPKGRVIGSDFYFLKEAFEKHHYNPLVKIPTEIKKIEVKPSSSGSNHQFWITLESGEVTHIGYSAKCFVSPGMREKLLNRDNVVDAARCHIREQQDKARNDFISSNNLTCSICNKLIVKMDLHADHTPPNTFKAIFEDWIESKSLTVDSIAYQDIGDSQIRKFCDAKLAEDWVDYHRVRFNPQPTHSRCNIAQR</sequence>
<proteinExistence type="predicted"/>